<reference evidence="6" key="1">
    <citation type="submission" date="2018-12" db="EMBL/GenBank/DDBJ databases">
        <title>Genome sequence of Peanibacillus sp.</title>
        <authorList>
            <person name="Subramani G."/>
            <person name="Srinivasan S."/>
            <person name="Kim M.K."/>
        </authorList>
    </citation>
    <scope>NUCLEOTIDE SEQUENCE [LARGE SCALE GENOMIC DNA]</scope>
    <source>
        <strain evidence="6">18JY67-1</strain>
    </source>
</reference>
<dbReference type="PANTHER" id="PTHR43464">
    <property type="entry name" value="METHYLTRANSFERASE"/>
    <property type="match status" value="1"/>
</dbReference>
<evidence type="ECO:0000256" key="2">
    <source>
        <dbReference type="ARBA" id="ARBA00022679"/>
    </source>
</evidence>
<dbReference type="Pfam" id="PF13847">
    <property type="entry name" value="Methyltransf_31"/>
    <property type="match status" value="1"/>
</dbReference>
<accession>A0A3S9A2C6</accession>
<keyword evidence="2 5" id="KW-0808">Transferase</keyword>
<protein>
    <submittedName>
        <fullName evidence="5">Class I SAM-dependent methyltransferase</fullName>
    </submittedName>
</protein>
<keyword evidence="6" id="KW-1185">Reference proteome</keyword>
<sequence length="236" mass="27172">MPSSRLEEIRLKEKLYHDEFYENVKLFTQDTWLQKPVKTVMDTYELLTGKDNAQLLDLGCGVGRNSIPLAQRLEGNEGKVVCVDFLESAIRHLRVNAEQFGVADKLELIQSDISELHINAGSYDYIISVSALEHLDSISSFHRVLETLQHGTKEQGIHCFIINANVQETEIDTGIPLHPMFELLFRTEELIRTLRDKYADWTILRESAARFSLEIQRDEKRVLLQSDVVTWIARKS</sequence>
<dbReference type="AlphaFoldDB" id="A0A3S9A2C6"/>
<dbReference type="PANTHER" id="PTHR43464:SF19">
    <property type="entry name" value="UBIQUINONE BIOSYNTHESIS O-METHYLTRANSFERASE, MITOCHONDRIAL"/>
    <property type="match status" value="1"/>
</dbReference>
<dbReference type="KEGG" id="palb:EJC50_09495"/>
<dbReference type="Proteomes" id="UP000272528">
    <property type="component" value="Chromosome"/>
</dbReference>
<dbReference type="InterPro" id="IPR025714">
    <property type="entry name" value="Methyltranfer_dom"/>
</dbReference>
<dbReference type="GO" id="GO:0008168">
    <property type="term" value="F:methyltransferase activity"/>
    <property type="evidence" value="ECO:0007669"/>
    <property type="project" value="UniProtKB-KW"/>
</dbReference>
<organism evidence="5 6">
    <name type="scientific">Paenibacillus albus</name>
    <dbReference type="NCBI Taxonomy" id="2495582"/>
    <lineage>
        <taxon>Bacteria</taxon>
        <taxon>Bacillati</taxon>
        <taxon>Bacillota</taxon>
        <taxon>Bacilli</taxon>
        <taxon>Bacillales</taxon>
        <taxon>Paenibacillaceae</taxon>
        <taxon>Paenibacillus</taxon>
    </lineage>
</organism>
<name>A0A3S9A2C6_9BACL</name>
<evidence type="ECO:0000313" key="6">
    <source>
        <dbReference type="Proteomes" id="UP000272528"/>
    </source>
</evidence>
<dbReference type="Gene3D" id="3.40.50.150">
    <property type="entry name" value="Vaccinia Virus protein VP39"/>
    <property type="match status" value="1"/>
</dbReference>
<dbReference type="InterPro" id="IPR029063">
    <property type="entry name" value="SAM-dependent_MTases_sf"/>
</dbReference>
<feature type="domain" description="Methyltransferase" evidence="4">
    <location>
        <begin position="50"/>
        <end position="159"/>
    </location>
</feature>
<evidence type="ECO:0000259" key="4">
    <source>
        <dbReference type="Pfam" id="PF13847"/>
    </source>
</evidence>
<proteinExistence type="predicted"/>
<dbReference type="CDD" id="cd02440">
    <property type="entry name" value="AdoMet_MTases"/>
    <property type="match status" value="1"/>
</dbReference>
<evidence type="ECO:0000313" key="5">
    <source>
        <dbReference type="EMBL" id="AZN39855.1"/>
    </source>
</evidence>
<keyword evidence="1 5" id="KW-0489">Methyltransferase</keyword>
<dbReference type="EMBL" id="CP034437">
    <property type="protein sequence ID" value="AZN39855.1"/>
    <property type="molecule type" value="Genomic_DNA"/>
</dbReference>
<dbReference type="GO" id="GO:0032259">
    <property type="term" value="P:methylation"/>
    <property type="evidence" value="ECO:0007669"/>
    <property type="project" value="UniProtKB-KW"/>
</dbReference>
<evidence type="ECO:0000256" key="1">
    <source>
        <dbReference type="ARBA" id="ARBA00022603"/>
    </source>
</evidence>
<keyword evidence="3" id="KW-0949">S-adenosyl-L-methionine</keyword>
<gene>
    <name evidence="5" type="ORF">EJC50_09495</name>
</gene>
<dbReference type="RefSeq" id="WP_126014845.1">
    <property type="nucleotide sequence ID" value="NZ_CP034437.1"/>
</dbReference>
<dbReference type="SUPFAM" id="SSF53335">
    <property type="entry name" value="S-adenosyl-L-methionine-dependent methyltransferases"/>
    <property type="match status" value="1"/>
</dbReference>
<dbReference type="OrthoDB" id="9804312at2"/>
<evidence type="ECO:0000256" key="3">
    <source>
        <dbReference type="ARBA" id="ARBA00022691"/>
    </source>
</evidence>